<dbReference type="Proteomes" id="UP001652620">
    <property type="component" value="Chromosome 1"/>
</dbReference>
<keyword evidence="2" id="KW-1185">Reference proteome</keyword>
<dbReference type="PANTHER" id="PTHR46599">
    <property type="entry name" value="PIGGYBAC TRANSPOSABLE ELEMENT-DERIVED PROTEIN 4"/>
    <property type="match status" value="1"/>
</dbReference>
<dbReference type="GeneID" id="125775378"/>
<name>A0ABM3IY03_BACDO</name>
<protein>
    <submittedName>
        <fullName evidence="3 4">PiggyBac transposable element-derived protein 4-like</fullName>
    </submittedName>
</protein>
<gene>
    <name evidence="3 4 5" type="primary">LOC125775378</name>
</gene>
<evidence type="ECO:0000313" key="4">
    <source>
        <dbReference type="RefSeq" id="XP_049301867.1"/>
    </source>
</evidence>
<proteinExistence type="predicted"/>
<reference evidence="2 3" key="1">
    <citation type="submission" date="2025-05" db="UniProtKB">
        <authorList>
            <consortium name="RefSeq"/>
        </authorList>
    </citation>
    <scope>NUCLEOTIDE SEQUENCE [LARGE SCALE GENOMIC DNA]</scope>
    <source>
        <tissue evidence="3 4">Adult</tissue>
    </source>
</reference>
<dbReference type="Pfam" id="PF13843">
    <property type="entry name" value="DDE_Tnp_1_7"/>
    <property type="match status" value="1"/>
</dbReference>
<evidence type="ECO:0000313" key="2">
    <source>
        <dbReference type="Proteomes" id="UP001652620"/>
    </source>
</evidence>
<dbReference type="PANTHER" id="PTHR46599:SF6">
    <property type="entry name" value="DUAL SPECIFICITY PHOSPHATASE 26"/>
    <property type="match status" value="1"/>
</dbReference>
<evidence type="ECO:0000313" key="3">
    <source>
        <dbReference type="RefSeq" id="XP_049301866.1"/>
    </source>
</evidence>
<dbReference type="RefSeq" id="XP_049301866.1">
    <property type="nucleotide sequence ID" value="XM_049445909.1"/>
</dbReference>
<dbReference type="RefSeq" id="XP_049301867.1">
    <property type="nucleotide sequence ID" value="XM_049445910.1"/>
</dbReference>
<dbReference type="InterPro" id="IPR029526">
    <property type="entry name" value="PGBD"/>
</dbReference>
<feature type="domain" description="PiggyBac transposable element-derived protein" evidence="1">
    <location>
        <begin position="1"/>
        <end position="269"/>
    </location>
</feature>
<dbReference type="RefSeq" id="XP_049301868.1">
    <property type="nucleotide sequence ID" value="XM_049445911.1"/>
</dbReference>
<sequence>MSERTFLYIHKIIRFDDVLTRRGQRNDDKFAPIRNLWEKWSEQLPIFYNPNDCVNVDEQLLGFHGRCKFRQYIPSKPKRYGLKFWLLVDSRTCYVWKIQPYLGKGVTGNTERNQGERVVLDLVDGLKGHNVTMDNFFSSHSLGQKLLQKQMSMVGTMRKNKRSIPPKLLNCKKVPRYESTFAFTPDTTLVSYISHKNKCTVVMSTLHHAPNIENESKKLPEIISFYNSTKGGVDTVDKMLSCYSCKRKNNRWTMAVFSNIIDISALNSYILYNDIDPNWKQTQKHTKRKCFLHELAISLAKPYMEKRKKAQGTNYLWHCFPNCHPRIFLTLVIMMLAHQKNTRMKSLRKKTAQGVKNAIILENIKISGHRHSASYVKSRAATTDMPKIFA</sequence>
<evidence type="ECO:0000259" key="1">
    <source>
        <dbReference type="Pfam" id="PF13843"/>
    </source>
</evidence>
<organism evidence="2 4">
    <name type="scientific">Bactrocera dorsalis</name>
    <name type="common">Oriental fruit fly</name>
    <name type="synonym">Dacus dorsalis</name>
    <dbReference type="NCBI Taxonomy" id="27457"/>
    <lineage>
        <taxon>Eukaryota</taxon>
        <taxon>Metazoa</taxon>
        <taxon>Ecdysozoa</taxon>
        <taxon>Arthropoda</taxon>
        <taxon>Hexapoda</taxon>
        <taxon>Insecta</taxon>
        <taxon>Pterygota</taxon>
        <taxon>Neoptera</taxon>
        <taxon>Endopterygota</taxon>
        <taxon>Diptera</taxon>
        <taxon>Brachycera</taxon>
        <taxon>Muscomorpha</taxon>
        <taxon>Tephritoidea</taxon>
        <taxon>Tephritidae</taxon>
        <taxon>Bactrocera</taxon>
        <taxon>Bactrocera</taxon>
    </lineage>
</organism>
<evidence type="ECO:0000313" key="5">
    <source>
        <dbReference type="RefSeq" id="XP_049301868.1"/>
    </source>
</evidence>
<accession>A0ABM3IY03</accession>